<feature type="compositionally biased region" description="Basic and acidic residues" evidence="1">
    <location>
        <begin position="13"/>
        <end position="24"/>
    </location>
</feature>
<evidence type="ECO:0000256" key="1">
    <source>
        <dbReference type="SAM" id="MobiDB-lite"/>
    </source>
</evidence>
<accession>A0AAD2FYC1</accession>
<sequence>MALSLETYPSRMQHHEHDKGSKEAIRQYPSSVQDDLSYRSRVAFHPSRRGVINDTTDDSRSLFCENRAHSFYPEWTGQECDHDSFFCFTEGINSHCCKCRPQCCGQCNVTASYNDPYQACPVLDGRAQEQSNTLRSRLNTLRSELTYEQATQAIVIGIILAVLAFVLCIYCCLRSHQKRMEEIATTTSDRDKNLRFTRDDEYGDEGSFVNHEGISRNKSS</sequence>
<feature type="transmembrane region" description="Helical" evidence="2">
    <location>
        <begin position="153"/>
        <end position="173"/>
    </location>
</feature>
<feature type="region of interest" description="Disordered" evidence="1">
    <location>
        <begin position="198"/>
        <end position="220"/>
    </location>
</feature>
<keyword evidence="4" id="KW-1185">Reference proteome</keyword>
<keyword evidence="2" id="KW-0812">Transmembrane</keyword>
<reference evidence="3" key="1">
    <citation type="submission" date="2023-08" db="EMBL/GenBank/DDBJ databases">
        <authorList>
            <person name="Audoor S."/>
            <person name="Bilcke G."/>
        </authorList>
    </citation>
    <scope>NUCLEOTIDE SEQUENCE</scope>
</reference>
<name>A0AAD2FYC1_9STRA</name>
<evidence type="ECO:0000256" key="2">
    <source>
        <dbReference type="SAM" id="Phobius"/>
    </source>
</evidence>
<comment type="caution">
    <text evidence="3">The sequence shown here is derived from an EMBL/GenBank/DDBJ whole genome shotgun (WGS) entry which is preliminary data.</text>
</comment>
<keyword evidence="2" id="KW-0472">Membrane</keyword>
<dbReference type="Proteomes" id="UP001295423">
    <property type="component" value="Unassembled WGS sequence"/>
</dbReference>
<feature type="region of interest" description="Disordered" evidence="1">
    <location>
        <begin position="1"/>
        <end position="24"/>
    </location>
</feature>
<organism evidence="3 4">
    <name type="scientific">Cylindrotheca closterium</name>
    <dbReference type="NCBI Taxonomy" id="2856"/>
    <lineage>
        <taxon>Eukaryota</taxon>
        <taxon>Sar</taxon>
        <taxon>Stramenopiles</taxon>
        <taxon>Ochrophyta</taxon>
        <taxon>Bacillariophyta</taxon>
        <taxon>Bacillariophyceae</taxon>
        <taxon>Bacillariophycidae</taxon>
        <taxon>Bacillariales</taxon>
        <taxon>Bacillariaceae</taxon>
        <taxon>Cylindrotheca</taxon>
    </lineage>
</organism>
<dbReference type="AlphaFoldDB" id="A0AAD2FYC1"/>
<evidence type="ECO:0000313" key="4">
    <source>
        <dbReference type="Proteomes" id="UP001295423"/>
    </source>
</evidence>
<evidence type="ECO:0000313" key="3">
    <source>
        <dbReference type="EMBL" id="CAJ1956819.1"/>
    </source>
</evidence>
<gene>
    <name evidence="3" type="ORF">CYCCA115_LOCUS16413</name>
</gene>
<keyword evidence="2" id="KW-1133">Transmembrane helix</keyword>
<protein>
    <submittedName>
        <fullName evidence="3">Uncharacterized protein</fullName>
    </submittedName>
</protein>
<proteinExistence type="predicted"/>
<dbReference type="EMBL" id="CAKOGP040001925">
    <property type="protein sequence ID" value="CAJ1956819.1"/>
    <property type="molecule type" value="Genomic_DNA"/>
</dbReference>